<protein>
    <submittedName>
        <fullName evidence="1">Uncharacterized protein</fullName>
    </submittedName>
</protein>
<keyword evidence="2" id="KW-1185">Reference proteome</keyword>
<organism evidence="1 2">
    <name type="scientific">Actinocatenispora comari</name>
    <dbReference type="NCBI Taxonomy" id="2807577"/>
    <lineage>
        <taxon>Bacteria</taxon>
        <taxon>Bacillati</taxon>
        <taxon>Actinomycetota</taxon>
        <taxon>Actinomycetes</taxon>
        <taxon>Micromonosporales</taxon>
        <taxon>Micromonosporaceae</taxon>
        <taxon>Actinocatenispora</taxon>
    </lineage>
</organism>
<dbReference type="Proteomes" id="UP000614996">
    <property type="component" value="Unassembled WGS sequence"/>
</dbReference>
<evidence type="ECO:0000313" key="1">
    <source>
        <dbReference type="EMBL" id="GIL29947.1"/>
    </source>
</evidence>
<dbReference type="AlphaFoldDB" id="A0A8J4EM36"/>
<evidence type="ECO:0000313" key="2">
    <source>
        <dbReference type="Proteomes" id="UP000614996"/>
    </source>
</evidence>
<reference evidence="2" key="1">
    <citation type="journal article" date="2021" name="Int. J. Syst. Evol. Microbiol.">
        <title>Actinocatenispora comari sp. nov., an endophytic actinomycete isolated from aerial parts of Comarum salesowianum.</title>
        <authorList>
            <person name="Oyunbileg N."/>
            <person name="Iizaka Y."/>
            <person name="Hamada M."/>
            <person name="Davaapurev B.O."/>
            <person name="Fukumoto A."/>
            <person name="Tsetseg B."/>
            <person name="Kato F."/>
            <person name="Tamura T."/>
            <person name="Batkhuu J."/>
            <person name="Anzai Y."/>
        </authorList>
    </citation>
    <scope>NUCLEOTIDE SEQUENCE [LARGE SCALE GENOMIC DNA]</scope>
    <source>
        <strain evidence="2">NUM-2625</strain>
    </source>
</reference>
<accession>A0A8J4EM36</accession>
<comment type="caution">
    <text evidence="1">The sequence shown here is derived from an EMBL/GenBank/DDBJ whole genome shotgun (WGS) entry which is preliminary data.</text>
</comment>
<dbReference type="RefSeq" id="WP_207127597.1">
    <property type="nucleotide sequence ID" value="NZ_BOPO01000110.1"/>
</dbReference>
<name>A0A8J4EM36_9ACTN</name>
<dbReference type="EMBL" id="BOPO01000110">
    <property type="protein sequence ID" value="GIL29947.1"/>
    <property type="molecule type" value="Genomic_DNA"/>
</dbReference>
<sequence>MIRLPFVLVRRTDIDQLYDAGRSSGLLYAETLVESVLGDPARRDDPHALAVLLPELLAALADERAAAERAAGLWSGVSR</sequence>
<proteinExistence type="predicted"/>
<gene>
    <name evidence="1" type="ORF">NUM_52010</name>
</gene>